<reference evidence="6" key="1">
    <citation type="submission" date="2022-11" db="UniProtKB">
        <authorList>
            <consortium name="WormBaseParasite"/>
        </authorList>
    </citation>
    <scope>IDENTIFICATION</scope>
</reference>
<dbReference type="PANTHER" id="PTHR23048">
    <property type="entry name" value="MYOSIN LIGHT CHAIN 1, 3"/>
    <property type="match status" value="1"/>
</dbReference>
<feature type="domain" description="EF-hand" evidence="4">
    <location>
        <begin position="133"/>
        <end position="168"/>
    </location>
</feature>
<dbReference type="PANTHER" id="PTHR23048:SF59">
    <property type="entry name" value="EF-HAND SUPERFAMILY PROTEIN"/>
    <property type="match status" value="1"/>
</dbReference>
<dbReference type="Gene3D" id="1.10.238.10">
    <property type="entry name" value="EF-hand"/>
    <property type="match status" value="2"/>
</dbReference>
<dbReference type="FunFam" id="1.10.238.10:FF:000077">
    <property type="entry name" value="Centrin 1"/>
    <property type="match status" value="1"/>
</dbReference>
<dbReference type="AlphaFoldDB" id="A0A914WG27"/>
<feature type="domain" description="EF-hand" evidence="4">
    <location>
        <begin position="15"/>
        <end position="50"/>
    </location>
</feature>
<dbReference type="GO" id="GO:0005509">
    <property type="term" value="F:calcium ion binding"/>
    <property type="evidence" value="ECO:0007669"/>
    <property type="project" value="InterPro"/>
</dbReference>
<proteinExistence type="predicted"/>
<sequence>MSKGRKSVKVELNEQHRQEIEAAFAVCDPDNSGSIDVKDLKVVMRALGFEPRKDEITKLMTTIANKKSGKAASADAKQKVTLEQLIELMKPKLLEKGSRTEIMRAFKLFDDDNTGHITFTNIQRVAKELGENISDEELKEMIAEADTQGSGKVNEEDFYRIMKKTCLY</sequence>
<dbReference type="CDD" id="cd00051">
    <property type="entry name" value="EFh"/>
    <property type="match status" value="1"/>
</dbReference>
<dbReference type="Proteomes" id="UP000887566">
    <property type="component" value="Unplaced"/>
</dbReference>
<evidence type="ECO:0000313" key="5">
    <source>
        <dbReference type="Proteomes" id="UP000887566"/>
    </source>
</evidence>
<dbReference type="InterPro" id="IPR050230">
    <property type="entry name" value="CALM/Myosin/TropC-like"/>
</dbReference>
<keyword evidence="1" id="KW-0479">Metal-binding</keyword>
<evidence type="ECO:0000259" key="4">
    <source>
        <dbReference type="PROSITE" id="PS50222"/>
    </source>
</evidence>
<feature type="domain" description="EF-hand" evidence="4">
    <location>
        <begin position="97"/>
        <end position="132"/>
    </location>
</feature>
<dbReference type="PROSITE" id="PS00018">
    <property type="entry name" value="EF_HAND_1"/>
    <property type="match status" value="1"/>
</dbReference>
<dbReference type="WBParaSite" id="PSAMB.scaffold3size181960.g463.t1">
    <property type="protein sequence ID" value="PSAMB.scaffold3size181960.g463.t1"/>
    <property type="gene ID" value="PSAMB.scaffold3size181960.g463"/>
</dbReference>
<evidence type="ECO:0000256" key="3">
    <source>
        <dbReference type="ARBA" id="ARBA00022837"/>
    </source>
</evidence>
<dbReference type="InterPro" id="IPR002048">
    <property type="entry name" value="EF_hand_dom"/>
</dbReference>
<keyword evidence="2" id="KW-0677">Repeat</keyword>
<name>A0A914WG27_9BILA</name>
<evidence type="ECO:0000256" key="1">
    <source>
        <dbReference type="ARBA" id="ARBA00022723"/>
    </source>
</evidence>
<protein>
    <submittedName>
        <fullName evidence="6">EF-hand domain-containing protein</fullName>
    </submittedName>
</protein>
<dbReference type="GO" id="GO:0016460">
    <property type="term" value="C:myosin II complex"/>
    <property type="evidence" value="ECO:0007669"/>
    <property type="project" value="TreeGrafter"/>
</dbReference>
<dbReference type="PROSITE" id="PS50222">
    <property type="entry name" value="EF_HAND_2"/>
    <property type="match status" value="3"/>
</dbReference>
<dbReference type="SUPFAM" id="SSF47473">
    <property type="entry name" value="EF-hand"/>
    <property type="match status" value="1"/>
</dbReference>
<evidence type="ECO:0000256" key="2">
    <source>
        <dbReference type="ARBA" id="ARBA00022737"/>
    </source>
</evidence>
<dbReference type="InterPro" id="IPR018247">
    <property type="entry name" value="EF_Hand_1_Ca_BS"/>
</dbReference>
<dbReference type="InterPro" id="IPR011992">
    <property type="entry name" value="EF-hand-dom_pair"/>
</dbReference>
<accession>A0A914WG27</accession>
<evidence type="ECO:0000313" key="6">
    <source>
        <dbReference type="WBParaSite" id="PSAMB.scaffold3size181960.g463.t1"/>
    </source>
</evidence>
<dbReference type="Pfam" id="PF13499">
    <property type="entry name" value="EF-hand_7"/>
    <property type="match status" value="2"/>
</dbReference>
<dbReference type="SMART" id="SM00054">
    <property type="entry name" value="EFh"/>
    <property type="match status" value="3"/>
</dbReference>
<keyword evidence="5" id="KW-1185">Reference proteome</keyword>
<keyword evidence="3" id="KW-0106">Calcium</keyword>
<organism evidence="5 6">
    <name type="scientific">Plectus sambesii</name>
    <dbReference type="NCBI Taxonomy" id="2011161"/>
    <lineage>
        <taxon>Eukaryota</taxon>
        <taxon>Metazoa</taxon>
        <taxon>Ecdysozoa</taxon>
        <taxon>Nematoda</taxon>
        <taxon>Chromadorea</taxon>
        <taxon>Plectida</taxon>
        <taxon>Plectina</taxon>
        <taxon>Plectoidea</taxon>
        <taxon>Plectidae</taxon>
        <taxon>Plectus</taxon>
    </lineage>
</organism>